<dbReference type="eggNOG" id="COG1456">
    <property type="taxonomic scope" value="Bacteria"/>
</dbReference>
<reference evidence="7" key="2">
    <citation type="submission" date="2011-03" db="EMBL/GenBank/DDBJ databases">
        <title>The complete genome of Desulfobacca acetoxidans DSM 11109.</title>
        <authorList>
            <consortium name="US DOE Joint Genome Institute (JGI-PGF)"/>
            <person name="Lucas S."/>
            <person name="Copeland A."/>
            <person name="Lapidus A."/>
            <person name="Bruce D."/>
            <person name="Goodwin L."/>
            <person name="Pitluck S."/>
            <person name="Peters L."/>
            <person name="Kyrpides N."/>
            <person name="Mavromatis K."/>
            <person name="Ivanova N."/>
            <person name="Ovchinnikova G."/>
            <person name="Teshima H."/>
            <person name="Detter J.C."/>
            <person name="Han C."/>
            <person name="Land M."/>
            <person name="Hauser L."/>
            <person name="Markowitz V."/>
            <person name="Cheng J.-F."/>
            <person name="Hugenholtz P."/>
            <person name="Woyke T."/>
            <person name="Wu D."/>
            <person name="Spring S."/>
            <person name="Schueler E."/>
            <person name="Brambilla E."/>
            <person name="Klenk H.-P."/>
            <person name="Eisen J.A."/>
        </authorList>
    </citation>
    <scope>NUCLEOTIDE SEQUENCE [LARGE SCALE GENOMIC DNA]</scope>
    <source>
        <strain evidence="7">ATCC 700848 / DSM 11109 / ASRB2</strain>
    </source>
</reference>
<dbReference type="AlphaFoldDB" id="F2NCM6"/>
<dbReference type="EMBL" id="CP002629">
    <property type="protein sequence ID" value="AEB09160.1"/>
    <property type="molecule type" value="Genomic_DNA"/>
</dbReference>
<dbReference type="Gene3D" id="1.10.15.40">
    <property type="entry name" value="Electron transport complex subunit B, putative Fe-S cluster"/>
    <property type="match status" value="1"/>
</dbReference>
<keyword evidence="2" id="KW-0479">Metal-binding</keyword>
<evidence type="ECO:0000256" key="3">
    <source>
        <dbReference type="ARBA" id="ARBA00023004"/>
    </source>
</evidence>
<gene>
    <name evidence="6" type="ordered locus">Desac_1303</name>
</gene>
<dbReference type="Pfam" id="PF12654">
    <property type="entry name" value="DUF3786"/>
    <property type="match status" value="1"/>
</dbReference>
<keyword evidence="1" id="KW-0004">4Fe-4S</keyword>
<keyword evidence="3" id="KW-0408">Iron</keyword>
<evidence type="ECO:0000256" key="2">
    <source>
        <dbReference type="ARBA" id="ARBA00022723"/>
    </source>
</evidence>
<dbReference type="PROSITE" id="PS51656">
    <property type="entry name" value="4FE4S"/>
    <property type="match status" value="1"/>
</dbReference>
<dbReference type="GO" id="GO:0046872">
    <property type="term" value="F:metal ion binding"/>
    <property type="evidence" value="ECO:0007669"/>
    <property type="project" value="UniProtKB-KW"/>
</dbReference>
<dbReference type="GO" id="GO:0051539">
    <property type="term" value="F:4 iron, 4 sulfur cluster binding"/>
    <property type="evidence" value="ECO:0007669"/>
    <property type="project" value="UniProtKB-KW"/>
</dbReference>
<keyword evidence="7" id="KW-1185">Reference proteome</keyword>
<proteinExistence type="predicted"/>
<feature type="domain" description="4Fe-4S" evidence="5">
    <location>
        <begin position="23"/>
        <end position="82"/>
    </location>
</feature>
<dbReference type="InterPro" id="IPR007202">
    <property type="entry name" value="4Fe-4S_dom"/>
</dbReference>
<evidence type="ECO:0000259" key="5">
    <source>
        <dbReference type="PROSITE" id="PS51656"/>
    </source>
</evidence>
<evidence type="ECO:0000256" key="4">
    <source>
        <dbReference type="ARBA" id="ARBA00023014"/>
    </source>
</evidence>
<dbReference type="Pfam" id="PF04060">
    <property type="entry name" value="FeS"/>
    <property type="match status" value="1"/>
</dbReference>
<keyword evidence="4" id="KW-0411">Iron-sulfur</keyword>
<dbReference type="InterPro" id="IPR024264">
    <property type="entry name" value="DUF3786"/>
</dbReference>
<sequence>MATYLKPRKTELLPAIKEEALNSKPKNVLEILQLLDKSNCRKCGEKTCLAFARAVFQDQRKLNECPRLAKDIAEKVSEEIETRPPFDPGIEYLEGLKAEVARLDLAAATAGTGGSFSDNRLTIKVLGKDFSVDVRGNLSADIHINPWIAVPFLNYILHGQGLPLAHKWVSLRELSNGRERYPLFQRQCEEPLKRVADSYTELFDNIIQLFSGRQVAQQFESDISVVLYPLPKVPILICYWLPEDGLESGLKVFFDETADRNLGTDSVFTLGVGLAQMIKKLTFKHGFAV</sequence>
<evidence type="ECO:0000256" key="1">
    <source>
        <dbReference type="ARBA" id="ARBA00022485"/>
    </source>
</evidence>
<evidence type="ECO:0000313" key="7">
    <source>
        <dbReference type="Proteomes" id="UP000000483"/>
    </source>
</evidence>
<dbReference type="Proteomes" id="UP000000483">
    <property type="component" value="Chromosome"/>
</dbReference>
<dbReference type="HOGENOM" id="CLU_1044810_0_0_7"/>
<dbReference type="STRING" id="880072.Desac_1303"/>
<evidence type="ECO:0000313" key="6">
    <source>
        <dbReference type="EMBL" id="AEB09160.1"/>
    </source>
</evidence>
<organism evidence="6 7">
    <name type="scientific">Desulfobacca acetoxidans (strain ATCC 700848 / DSM 11109 / ASRB2)</name>
    <dbReference type="NCBI Taxonomy" id="880072"/>
    <lineage>
        <taxon>Bacteria</taxon>
        <taxon>Pseudomonadati</taxon>
        <taxon>Thermodesulfobacteriota</taxon>
        <taxon>Desulfobaccia</taxon>
        <taxon>Desulfobaccales</taxon>
        <taxon>Desulfobaccaceae</taxon>
        <taxon>Desulfobacca</taxon>
    </lineage>
</organism>
<dbReference type="KEGG" id="dao:Desac_1303"/>
<name>F2NCM6_DESAR</name>
<reference evidence="6 7" key="1">
    <citation type="journal article" date="2011" name="Stand. Genomic Sci.">
        <title>Complete genome sequence of the acetate-degrading sulfate reducer Desulfobacca acetoxidans type strain (ASRB2).</title>
        <authorList>
            <person name="Goker M."/>
            <person name="Teshima H."/>
            <person name="Lapidus A."/>
            <person name="Nolan M."/>
            <person name="Lucas S."/>
            <person name="Hammon N."/>
            <person name="Deshpande S."/>
            <person name="Cheng J.F."/>
            <person name="Tapia R."/>
            <person name="Han C."/>
            <person name="Goodwin L."/>
            <person name="Pitluck S."/>
            <person name="Huntemann M."/>
            <person name="Liolios K."/>
            <person name="Ivanova N."/>
            <person name="Pagani I."/>
            <person name="Mavromatis K."/>
            <person name="Ovchinikova G."/>
            <person name="Pati A."/>
            <person name="Chen A."/>
            <person name="Palaniappan K."/>
            <person name="Land M."/>
            <person name="Hauser L."/>
            <person name="Brambilla E.M."/>
            <person name="Rohde M."/>
            <person name="Spring S."/>
            <person name="Detter J.C."/>
            <person name="Woyke T."/>
            <person name="Bristow J."/>
            <person name="Eisen J.A."/>
            <person name="Markowitz V."/>
            <person name="Hugenholtz P."/>
            <person name="Kyrpides N.C."/>
            <person name="Klenk H.P."/>
        </authorList>
    </citation>
    <scope>NUCLEOTIDE SEQUENCE [LARGE SCALE GENOMIC DNA]</scope>
    <source>
        <strain evidence="7">ATCC 700848 / DSM 11109 / ASRB2</strain>
    </source>
</reference>
<protein>
    <submittedName>
        <fullName evidence="6">Fe-S cluster domain protein</fullName>
    </submittedName>
</protein>
<accession>F2NCM6</accession>